<dbReference type="GO" id="GO:0003729">
    <property type="term" value="F:mRNA binding"/>
    <property type="evidence" value="ECO:0007669"/>
    <property type="project" value="TreeGrafter"/>
</dbReference>
<dbReference type="AlphaFoldDB" id="A0AAD9D4T9"/>
<dbReference type="GO" id="GO:0000932">
    <property type="term" value="C:P-body"/>
    <property type="evidence" value="ECO:0007669"/>
    <property type="project" value="TreeGrafter"/>
</dbReference>
<feature type="region of interest" description="Disordered" evidence="5">
    <location>
        <begin position="210"/>
        <end position="259"/>
    </location>
</feature>
<feature type="compositionally biased region" description="Low complexity" evidence="5">
    <location>
        <begin position="291"/>
        <end position="314"/>
    </location>
</feature>
<evidence type="ECO:0000256" key="3">
    <source>
        <dbReference type="ARBA" id="ARBA00022490"/>
    </source>
</evidence>
<organism evidence="6 7">
    <name type="scientific">Skeletonema marinoi</name>
    <dbReference type="NCBI Taxonomy" id="267567"/>
    <lineage>
        <taxon>Eukaryota</taxon>
        <taxon>Sar</taxon>
        <taxon>Stramenopiles</taxon>
        <taxon>Ochrophyta</taxon>
        <taxon>Bacillariophyta</taxon>
        <taxon>Coscinodiscophyceae</taxon>
        <taxon>Thalassiosirophycidae</taxon>
        <taxon>Thalassiosirales</taxon>
        <taxon>Skeletonemataceae</taxon>
        <taxon>Skeletonema</taxon>
        <taxon>Skeletonema marinoi-dohrnii complex</taxon>
    </lineage>
</organism>
<comment type="caution">
    <text evidence="6">The sequence shown here is derived from an EMBL/GenBank/DDBJ whole genome shotgun (WGS) entry which is preliminary data.</text>
</comment>
<accession>A0AAD9D4T9</accession>
<dbReference type="EMBL" id="JATAAI010000055">
    <property type="protein sequence ID" value="KAK1733034.1"/>
    <property type="molecule type" value="Genomic_DNA"/>
</dbReference>
<dbReference type="GO" id="GO:0000290">
    <property type="term" value="P:deadenylation-dependent decapping of nuclear-transcribed mRNA"/>
    <property type="evidence" value="ECO:0007669"/>
    <property type="project" value="InterPro"/>
</dbReference>
<evidence type="ECO:0000256" key="4">
    <source>
        <dbReference type="ARBA" id="ARBA00022664"/>
    </source>
</evidence>
<evidence type="ECO:0000256" key="5">
    <source>
        <dbReference type="SAM" id="MobiDB-lite"/>
    </source>
</evidence>
<dbReference type="Proteomes" id="UP001224775">
    <property type="component" value="Unassembled WGS sequence"/>
</dbReference>
<feature type="compositionally biased region" description="Low complexity" evidence="5">
    <location>
        <begin position="229"/>
        <end position="247"/>
    </location>
</feature>
<dbReference type="PANTHER" id="PTHR16290:SF0">
    <property type="entry name" value="DECAPPING PROTEIN 1, ISOFORM A"/>
    <property type="match status" value="1"/>
</dbReference>
<dbReference type="GO" id="GO:0008047">
    <property type="term" value="F:enzyme activator activity"/>
    <property type="evidence" value="ECO:0007669"/>
    <property type="project" value="InterPro"/>
</dbReference>
<feature type="compositionally biased region" description="Low complexity" evidence="5">
    <location>
        <begin position="170"/>
        <end position="188"/>
    </location>
</feature>
<dbReference type="InterPro" id="IPR010334">
    <property type="entry name" value="Dcp1"/>
</dbReference>
<gene>
    <name evidence="6" type="ORF">QTG54_016365</name>
</gene>
<dbReference type="InterPro" id="IPR011993">
    <property type="entry name" value="PH-like_dom_sf"/>
</dbReference>
<feature type="region of interest" description="Disordered" evidence="5">
    <location>
        <begin position="157"/>
        <end position="197"/>
    </location>
</feature>
<keyword evidence="4" id="KW-0507">mRNA processing</keyword>
<dbReference type="CDD" id="cd09804">
    <property type="entry name" value="Dcp1"/>
    <property type="match status" value="1"/>
</dbReference>
<reference evidence="6" key="1">
    <citation type="submission" date="2023-06" db="EMBL/GenBank/DDBJ databases">
        <title>Survivors Of The Sea: Transcriptome response of Skeletonema marinoi to long-term dormancy.</title>
        <authorList>
            <person name="Pinder M.I.M."/>
            <person name="Kourtchenko O."/>
            <person name="Robertson E.K."/>
            <person name="Larsson T."/>
            <person name="Maumus F."/>
            <person name="Osuna-Cruz C.M."/>
            <person name="Vancaester E."/>
            <person name="Stenow R."/>
            <person name="Vandepoele K."/>
            <person name="Ploug H."/>
            <person name="Bruchert V."/>
            <person name="Godhe A."/>
            <person name="Topel M."/>
        </authorList>
    </citation>
    <scope>NUCLEOTIDE SEQUENCE</scope>
    <source>
        <strain evidence="6">R05AC</strain>
    </source>
</reference>
<protein>
    <submittedName>
        <fullName evidence="6">mRNA-decapping enzyme subunit 1</fullName>
    </submittedName>
</protein>
<comment type="subcellular location">
    <subcellularLocation>
        <location evidence="1">Cytoplasm</location>
    </subcellularLocation>
</comment>
<evidence type="ECO:0000313" key="6">
    <source>
        <dbReference type="EMBL" id="KAK1733034.1"/>
    </source>
</evidence>
<evidence type="ECO:0000313" key="7">
    <source>
        <dbReference type="Proteomes" id="UP001224775"/>
    </source>
</evidence>
<sequence length="314" mass="34180">MATSRSSSSTNLAEARRTANLRVLQRLDPQIVDLAITASHVVLYQFSLETQQWIKRNVEGSLFVVKRSDVPRFKLIVSNRNSTENLEVGITSTFQMQLREPYLIFRDSASSNNSSGGGGGGAADEAIRGLWFHDGKEREQVHSYLENVVKSLQKIDEMEKEHGPPPSLMTNTTDNGSNDTSSNASAAAGEKKKGPVEVNTNAAGAALLSTLNLNDNKQPTTTAAKSRKQTPQPLQPTTQSSNTTPSSTSPPPPAAVPANTLDKKSLQLALLSLIQDERFLDLIHAQYLKVASSRAQREQQQQQQNNSNGQGDDK</sequence>
<comment type="similarity">
    <text evidence="2">Belongs to the DCP1 family.</text>
</comment>
<dbReference type="GO" id="GO:0031087">
    <property type="term" value="P:deadenylation-independent decapping of nuclear-transcribed mRNA"/>
    <property type="evidence" value="ECO:0007669"/>
    <property type="project" value="TreeGrafter"/>
</dbReference>
<dbReference type="SUPFAM" id="SSF50729">
    <property type="entry name" value="PH domain-like"/>
    <property type="match status" value="1"/>
</dbReference>
<feature type="region of interest" description="Disordered" evidence="5">
    <location>
        <begin position="290"/>
        <end position="314"/>
    </location>
</feature>
<keyword evidence="3" id="KW-0963">Cytoplasm</keyword>
<proteinExistence type="inferred from homology"/>
<dbReference type="Gene3D" id="2.30.29.30">
    <property type="entry name" value="Pleckstrin-homology domain (PH domain)/Phosphotyrosine-binding domain (PTB)"/>
    <property type="match status" value="1"/>
</dbReference>
<dbReference type="Pfam" id="PF06058">
    <property type="entry name" value="DCP1"/>
    <property type="match status" value="1"/>
</dbReference>
<dbReference type="GO" id="GO:0006397">
    <property type="term" value="P:mRNA processing"/>
    <property type="evidence" value="ECO:0007669"/>
    <property type="project" value="UniProtKB-KW"/>
</dbReference>
<evidence type="ECO:0000256" key="1">
    <source>
        <dbReference type="ARBA" id="ARBA00004496"/>
    </source>
</evidence>
<feature type="compositionally biased region" description="Polar residues" evidence="5">
    <location>
        <begin position="210"/>
        <end position="224"/>
    </location>
</feature>
<name>A0AAD9D4T9_9STRA</name>
<dbReference type="PANTHER" id="PTHR16290">
    <property type="entry name" value="TRANSCRIPTION FACTOR SMIF DECAPPING ENZYME DCP1"/>
    <property type="match status" value="1"/>
</dbReference>
<evidence type="ECO:0000256" key="2">
    <source>
        <dbReference type="ARBA" id="ARBA00008778"/>
    </source>
</evidence>
<keyword evidence="7" id="KW-1185">Reference proteome</keyword>